<organism evidence="5 6">
    <name type="scientific">Zeaxanthinibacter enoshimensis</name>
    <dbReference type="NCBI Taxonomy" id="392009"/>
    <lineage>
        <taxon>Bacteria</taxon>
        <taxon>Pseudomonadati</taxon>
        <taxon>Bacteroidota</taxon>
        <taxon>Flavobacteriia</taxon>
        <taxon>Flavobacteriales</taxon>
        <taxon>Flavobacteriaceae</taxon>
        <taxon>Zeaxanthinibacter</taxon>
    </lineage>
</organism>
<proteinExistence type="predicted"/>
<reference evidence="5 6" key="1">
    <citation type="submission" date="2019-03" db="EMBL/GenBank/DDBJ databases">
        <title>Genomic Encyclopedia of Archaeal and Bacterial Type Strains, Phase II (KMG-II): from individual species to whole genera.</title>
        <authorList>
            <person name="Goeker M."/>
        </authorList>
    </citation>
    <scope>NUCLEOTIDE SEQUENCE [LARGE SCALE GENOMIC DNA]</scope>
    <source>
        <strain evidence="5 6">DSM 18435</strain>
    </source>
</reference>
<keyword evidence="2" id="KW-0472">Membrane</keyword>
<feature type="signal peptide" evidence="4">
    <location>
        <begin position="1"/>
        <end position="23"/>
    </location>
</feature>
<feature type="chain" id="PRO_5020462377" evidence="4">
    <location>
        <begin position="24"/>
        <end position="585"/>
    </location>
</feature>
<accession>A0A4R6TFX1</accession>
<dbReference type="AlphaFoldDB" id="A0A4R6TFX1"/>
<keyword evidence="4" id="KW-0732">Signal</keyword>
<evidence type="ECO:0000313" key="6">
    <source>
        <dbReference type="Proteomes" id="UP000295468"/>
    </source>
</evidence>
<dbReference type="Proteomes" id="UP000295468">
    <property type="component" value="Unassembled WGS sequence"/>
</dbReference>
<evidence type="ECO:0000256" key="3">
    <source>
        <dbReference type="ARBA" id="ARBA00023237"/>
    </source>
</evidence>
<evidence type="ECO:0000256" key="4">
    <source>
        <dbReference type="SAM" id="SignalP"/>
    </source>
</evidence>
<name>A0A4R6TFX1_9FLAO</name>
<evidence type="ECO:0000256" key="2">
    <source>
        <dbReference type="ARBA" id="ARBA00023136"/>
    </source>
</evidence>
<evidence type="ECO:0000313" key="5">
    <source>
        <dbReference type="EMBL" id="TDQ29097.1"/>
    </source>
</evidence>
<comment type="subcellular location">
    <subcellularLocation>
        <location evidence="1">Cell outer membrane</location>
    </subcellularLocation>
</comment>
<protein>
    <submittedName>
        <fullName evidence="5">Uncharacterized protein</fullName>
    </submittedName>
</protein>
<dbReference type="EMBL" id="SNYI01000003">
    <property type="protein sequence ID" value="TDQ29097.1"/>
    <property type="molecule type" value="Genomic_DNA"/>
</dbReference>
<sequence>MKMRPLNILILAMLFLGGKSALAQEEQPIGTETVTVVKPYSPTVSDAFKIRPEPVLTDSITLQKKPIEYTIFSVPVASTFSPSKGRAAQVEKEAPESLYNSYLTAAVGNFNNALVDFYTSHEMDQGDKRFDVSLNHFSSRGDIENTPLDTDFYNSSLGLNYTQKASSLSWGAGIEGGHRLYNWYGIPSDIFSEATVQGMDELQQYYHAGVQAHIETESSFFKRGDILYRRFWDAADSGEDRAVFKPRFQVPLENDALYISGKLDYVGGSFANADVNNPENTTGIDYSLLQVGLNPSLEMKGDNYTLNLGANFVYGQDLENNDSNFYIYPSVRASYRLLEESAIVYVGVEGELDQNSYYDYTVQNPYMSPTLQIVPTDRQYDAFLGLKGQLLPNLSYNFKGSYTAENRKPLYLLNAINEFRDDEKSYHYGNSFEVFYDDVKTLGLFGELNVDVNRNFSLGVNAAIYDYNTETGNPAWNLPNTEASLFLDYQIGDQWYVGGTLFYVGEREDLATEVVTTTFPSEPNAVLLTLDSYFDANAHVGYRFSDQFSVFVRGSNLADNQYQRWANFRVQSLQVLGGLTYKFDL</sequence>
<gene>
    <name evidence="5" type="ORF">CLV82_2548</name>
</gene>
<evidence type="ECO:0000256" key="1">
    <source>
        <dbReference type="ARBA" id="ARBA00004442"/>
    </source>
</evidence>
<comment type="caution">
    <text evidence="5">The sequence shown here is derived from an EMBL/GenBank/DDBJ whole genome shotgun (WGS) entry which is preliminary data.</text>
</comment>
<keyword evidence="6" id="KW-1185">Reference proteome</keyword>
<keyword evidence="3" id="KW-0998">Cell outer membrane</keyword>
<dbReference type="Gene3D" id="2.40.170.20">
    <property type="entry name" value="TonB-dependent receptor, beta-barrel domain"/>
    <property type="match status" value="1"/>
</dbReference>
<dbReference type="SUPFAM" id="SSF56935">
    <property type="entry name" value="Porins"/>
    <property type="match status" value="1"/>
</dbReference>
<dbReference type="InterPro" id="IPR036942">
    <property type="entry name" value="Beta-barrel_TonB_sf"/>
</dbReference>
<dbReference type="GO" id="GO:0009279">
    <property type="term" value="C:cell outer membrane"/>
    <property type="evidence" value="ECO:0007669"/>
    <property type="project" value="UniProtKB-SubCell"/>
</dbReference>